<protein>
    <submittedName>
        <fullName evidence="1">Uncharacterized protein</fullName>
    </submittedName>
</protein>
<dbReference type="EMBL" id="SRYB01000014">
    <property type="protein sequence ID" value="TGY78370.1"/>
    <property type="molecule type" value="Genomic_DNA"/>
</dbReference>
<reference evidence="1" key="1">
    <citation type="submission" date="2019-04" db="EMBL/GenBank/DDBJ databases">
        <title>Microbes associate with the intestines of laboratory mice.</title>
        <authorList>
            <person name="Navarre W."/>
            <person name="Wong E."/>
            <person name="Huang K."/>
            <person name="Tropini C."/>
            <person name="Ng K."/>
            <person name="Yu B."/>
        </authorList>
    </citation>
    <scope>NUCLEOTIDE SEQUENCE</scope>
    <source>
        <strain evidence="1">NM04_E33</strain>
    </source>
</reference>
<gene>
    <name evidence="1" type="ORF">E5331_10865</name>
</gene>
<name>A0AC61RCU5_9BACT</name>
<evidence type="ECO:0000313" key="1">
    <source>
        <dbReference type="EMBL" id="TGY78370.1"/>
    </source>
</evidence>
<sequence>MGCDNAVAWGLIVENLVYSAQFNWWVKSVSFDIDYTPEMIKSMLENETKNVQTHVVSAFKNIFISNKILGKELGLGLCDWNLKNDKRHLNSIRRIAWNDPDSRVILYGLYKFAEACDRYYQFTLTDLLNDSIDRDGISPTRIFGLKRDEMINILNGLSINYSEFISVSFTLDLDNINLREDKSSDDILNLF</sequence>
<evidence type="ECO:0000313" key="2">
    <source>
        <dbReference type="Proteomes" id="UP000306319"/>
    </source>
</evidence>
<proteinExistence type="predicted"/>
<keyword evidence="2" id="KW-1185">Reference proteome</keyword>
<dbReference type="Proteomes" id="UP000306319">
    <property type="component" value="Unassembled WGS sequence"/>
</dbReference>
<accession>A0AC61RCU5</accession>
<comment type="caution">
    <text evidence="1">The sequence shown here is derived from an EMBL/GenBank/DDBJ whole genome shotgun (WGS) entry which is preliminary data.</text>
</comment>
<organism evidence="1 2">
    <name type="scientific">Lepagella muris</name>
    <dbReference type="NCBI Taxonomy" id="3032870"/>
    <lineage>
        <taxon>Bacteria</taxon>
        <taxon>Pseudomonadati</taxon>
        <taxon>Bacteroidota</taxon>
        <taxon>Bacteroidia</taxon>
        <taxon>Bacteroidales</taxon>
        <taxon>Muribaculaceae</taxon>
        <taxon>Lepagella</taxon>
    </lineage>
</organism>